<dbReference type="RefSeq" id="WP_406790477.1">
    <property type="nucleotide sequence ID" value="NZ_JBJHZX010000002.1"/>
</dbReference>
<evidence type="ECO:0000313" key="2">
    <source>
        <dbReference type="Proteomes" id="UP001623660"/>
    </source>
</evidence>
<dbReference type="NCBIfam" id="TIGR01784">
    <property type="entry name" value="T_den_put_tspse"/>
    <property type="match status" value="1"/>
</dbReference>
<accession>A0ABW8SFQ1</accession>
<keyword evidence="2" id="KW-1185">Reference proteome</keyword>
<dbReference type="EMBL" id="JBJHZX010000002">
    <property type="protein sequence ID" value="MFL0194358.1"/>
    <property type="molecule type" value="Genomic_DNA"/>
</dbReference>
<dbReference type="PANTHER" id="PTHR41317:SF1">
    <property type="entry name" value="PD-(D_E)XK NUCLEASE FAMILY TRANSPOSASE"/>
    <property type="match status" value="1"/>
</dbReference>
<dbReference type="PANTHER" id="PTHR41317">
    <property type="entry name" value="PD-(D_E)XK NUCLEASE FAMILY TRANSPOSASE"/>
    <property type="match status" value="1"/>
</dbReference>
<proteinExistence type="predicted"/>
<name>A0ABW8SFQ1_9CLOT</name>
<dbReference type="InterPro" id="IPR010106">
    <property type="entry name" value="RpnA"/>
</dbReference>
<comment type="caution">
    <text evidence="1">The sequence shown here is derived from an EMBL/GenBank/DDBJ whole genome shotgun (WGS) entry which is preliminary data.</text>
</comment>
<sequence length="299" mass="35033">MPKKKGKTIDDNFIMSPKYDFVFKYIFGNEKHKDLLIALLRDILAIPEEEFHGIEIINSELIKEFKEDRKGILDVRVKTRLGRQIDVEIQILPTEYMPERTMFYWSKMYTSQIKPGDTYDNLKKCVTINIVDFKCTPLKKPYSSYHLTEDETGYRLTDILSVYFLEIPKLFDEDIEINESDPIVQWMEFLDGKSKGVMEMLAEKNKDIKKAYDLLQIISKDEKARMLYEAKYAEISDQRTRMKSAEEKGRKEGIDIGENRKAIKLAENFLKMGFTVEQVAQGSELSLEKVIELKKQMTN</sequence>
<evidence type="ECO:0000313" key="1">
    <source>
        <dbReference type="EMBL" id="MFL0194358.1"/>
    </source>
</evidence>
<protein>
    <submittedName>
        <fullName evidence="1">Rpn family recombination-promoting nuclease/putative transposase</fullName>
    </submittedName>
</protein>
<reference evidence="1 2" key="1">
    <citation type="submission" date="2024-11" db="EMBL/GenBank/DDBJ databases">
        <authorList>
            <person name="Heng Y.C."/>
            <person name="Lim A.C.H."/>
            <person name="Lee J.K.Y."/>
            <person name="Kittelmann S."/>
        </authorList>
    </citation>
    <scope>NUCLEOTIDE SEQUENCE [LARGE SCALE GENOMIC DNA]</scope>
    <source>
        <strain evidence="1 2">WILCCON 0269</strain>
    </source>
</reference>
<dbReference type="Proteomes" id="UP001623660">
    <property type="component" value="Unassembled WGS sequence"/>
</dbReference>
<gene>
    <name evidence="1" type="ORF">ACJDU8_02025</name>
</gene>
<organism evidence="1 2">
    <name type="scientific">Candidatus Clostridium eludens</name>
    <dbReference type="NCBI Taxonomy" id="3381663"/>
    <lineage>
        <taxon>Bacteria</taxon>
        <taxon>Bacillati</taxon>
        <taxon>Bacillota</taxon>
        <taxon>Clostridia</taxon>
        <taxon>Eubacteriales</taxon>
        <taxon>Clostridiaceae</taxon>
        <taxon>Clostridium</taxon>
    </lineage>
</organism>
<dbReference type="Pfam" id="PF12784">
    <property type="entry name" value="PDDEXK_2"/>
    <property type="match status" value="1"/>
</dbReference>